<name>A0A9N9AR35_9GLOM</name>
<feature type="active site" description="Phosphocysteine intermediate" evidence="1">
    <location>
        <position position="418"/>
    </location>
</feature>
<evidence type="ECO:0000256" key="2">
    <source>
        <dbReference type="PIRSR" id="PIRSR630564-2"/>
    </source>
</evidence>
<dbReference type="OrthoDB" id="271628at2759"/>
<dbReference type="Pfam" id="PF06602">
    <property type="entry name" value="Myotub-related"/>
    <property type="match status" value="1"/>
</dbReference>
<feature type="binding site" evidence="2">
    <location>
        <begin position="418"/>
        <end position="424"/>
    </location>
    <ligand>
        <name>substrate</name>
    </ligand>
</feature>
<dbReference type="InterPro" id="IPR029021">
    <property type="entry name" value="Prot-tyrosine_phosphatase-like"/>
</dbReference>
<dbReference type="Proteomes" id="UP000789706">
    <property type="component" value="Unassembled WGS sequence"/>
</dbReference>
<evidence type="ECO:0000256" key="3">
    <source>
        <dbReference type="SAM" id="MobiDB-lite"/>
    </source>
</evidence>
<organism evidence="5 6">
    <name type="scientific">Diversispora eburnea</name>
    <dbReference type="NCBI Taxonomy" id="1213867"/>
    <lineage>
        <taxon>Eukaryota</taxon>
        <taxon>Fungi</taxon>
        <taxon>Fungi incertae sedis</taxon>
        <taxon>Mucoromycota</taxon>
        <taxon>Glomeromycotina</taxon>
        <taxon>Glomeromycetes</taxon>
        <taxon>Diversisporales</taxon>
        <taxon>Diversisporaceae</taxon>
        <taxon>Diversispora</taxon>
    </lineage>
</organism>
<feature type="compositionally biased region" description="Low complexity" evidence="3">
    <location>
        <begin position="869"/>
        <end position="882"/>
    </location>
</feature>
<feature type="region of interest" description="Disordered" evidence="3">
    <location>
        <begin position="868"/>
        <end position="892"/>
    </location>
</feature>
<feature type="compositionally biased region" description="Polar residues" evidence="3">
    <location>
        <begin position="883"/>
        <end position="892"/>
    </location>
</feature>
<protein>
    <submittedName>
        <fullName evidence="5">10977_t:CDS:1</fullName>
    </submittedName>
</protein>
<keyword evidence="6" id="KW-1185">Reference proteome</keyword>
<evidence type="ECO:0000259" key="4">
    <source>
        <dbReference type="PROSITE" id="PS51339"/>
    </source>
</evidence>
<dbReference type="PROSITE" id="PS51339">
    <property type="entry name" value="PPASE_MYOTUBULARIN"/>
    <property type="match status" value="1"/>
</dbReference>
<gene>
    <name evidence="5" type="ORF">DEBURN_LOCUS6561</name>
</gene>
<feature type="binding site" evidence="2">
    <location>
        <begin position="353"/>
        <end position="354"/>
    </location>
    <ligand>
        <name>substrate</name>
    </ligand>
</feature>
<dbReference type="EMBL" id="CAJVPK010000687">
    <property type="protein sequence ID" value="CAG8539992.1"/>
    <property type="molecule type" value="Genomic_DNA"/>
</dbReference>
<evidence type="ECO:0000256" key="1">
    <source>
        <dbReference type="PIRSR" id="PIRSR630564-1"/>
    </source>
</evidence>
<accession>A0A9N9AR35</accession>
<dbReference type="GO" id="GO:0005737">
    <property type="term" value="C:cytoplasm"/>
    <property type="evidence" value="ECO:0007669"/>
    <property type="project" value="TreeGrafter"/>
</dbReference>
<comment type="caution">
    <text evidence="5">The sequence shown here is derived from an EMBL/GenBank/DDBJ whole genome shotgun (WGS) entry which is preliminary data.</text>
</comment>
<dbReference type="InterPro" id="IPR030564">
    <property type="entry name" value="Myotubularin"/>
</dbReference>
<proteinExistence type="predicted"/>
<reference evidence="5" key="1">
    <citation type="submission" date="2021-06" db="EMBL/GenBank/DDBJ databases">
        <authorList>
            <person name="Kallberg Y."/>
            <person name="Tangrot J."/>
            <person name="Rosling A."/>
        </authorList>
    </citation>
    <scope>NUCLEOTIDE SEQUENCE</scope>
    <source>
        <strain evidence="5">AZ414A</strain>
    </source>
</reference>
<evidence type="ECO:0000313" key="6">
    <source>
        <dbReference type="Proteomes" id="UP000789706"/>
    </source>
</evidence>
<dbReference type="InterPro" id="IPR010569">
    <property type="entry name" value="Myotubularin-like_Pase_dom"/>
</dbReference>
<dbReference type="AlphaFoldDB" id="A0A9N9AR35"/>
<dbReference type="PANTHER" id="PTHR10807">
    <property type="entry name" value="MYOTUBULARIN-RELATED"/>
    <property type="match status" value="1"/>
</dbReference>
<evidence type="ECO:0000313" key="5">
    <source>
        <dbReference type="EMBL" id="CAG8539992.1"/>
    </source>
</evidence>
<sequence>MDSRNSSQLPSLKIGVLDFERAKSILPPGLELLLGENIEFIAKTSAIKLFESTGDGGFRECGGGDLNRYCNLTDVGNESTVLITNYRICYQPLKNSRDSSNCHRINCLCHHYNTSSSLPSSSPCSTNTSNILKHPATNIYHTTQIPHLSISQIDESQAQITLSLKFSPSRYLFKFSKPKPTMMAGNFITSRTTANSLCRDFTTIIKRFVYPSSLENVFAFRMARFRSRGRFPVICWKKGHNVLMRSGQPMVGFLGSRGLEDEELMREVIITIDEEQQVLAEKMNNKNILNDKVENNHTSIRCVDLYEPCNMKLCILDARSYAAAFSNGYQGGGYEKTEHYPPNTTLQFLGLPNIHVISASHTALLRAINTNASSSNWYSVLENTGWLGHVADLLRAAGGKDGVIGKLVDEDASVLVHCTDGWDRTTQLGLQVLIEKEWIAFGHPFRSRSDLPCDLRNNDIMSHAKGKSSSLRSRKEPPQLPPAPAPVFLLFLTCLHHLLQQFPSAFEFNDFFLLCLARAAAGNSPYGDFICNTEFERETVQLRERTKSIWTLFKERKQWFRNTHYQRNRPSDLIRHNDHNNTWNDHSWKKDVLKPDTGARVITLWSQYYFPKDDYSIALLSAPSGTEVSLLRNPTQQYHPYHLGGFPSEYYLVSLFMKRRKRRIAEKVWTVWRSFVLEKKRNSFERDSSSQKDNKINERNDTTVENEDEKWDILAHVSLAVPQKTIHDMQSKISLSSPLSMSPPTYTPFNDFLQDDDDIDIDIEKEANLMISSELCESQFLEWVHLSGQDEDSDTAKILAELLKEAQMDEYYCQNIIPESERLKDLLREAQIDKQVFYQNFCRDNEALTEMLKDAQTENPYLTKRIRRTSSTSNSNRNHVTTENSTTTPKSFINVSKIPSRPIVINCAEKNKSSSDLSSEFVFV</sequence>
<dbReference type="SUPFAM" id="SSF52799">
    <property type="entry name" value="(Phosphotyrosine protein) phosphatases II"/>
    <property type="match status" value="1"/>
</dbReference>
<feature type="domain" description="Myotubularin phosphatase" evidence="4">
    <location>
        <begin position="169"/>
        <end position="609"/>
    </location>
</feature>